<organism evidence="2 3">
    <name type="scientific">Blastomyces percursus</name>
    <dbReference type="NCBI Taxonomy" id="1658174"/>
    <lineage>
        <taxon>Eukaryota</taxon>
        <taxon>Fungi</taxon>
        <taxon>Dikarya</taxon>
        <taxon>Ascomycota</taxon>
        <taxon>Pezizomycotina</taxon>
        <taxon>Eurotiomycetes</taxon>
        <taxon>Eurotiomycetidae</taxon>
        <taxon>Onygenales</taxon>
        <taxon>Ajellomycetaceae</taxon>
        <taxon>Blastomyces</taxon>
    </lineage>
</organism>
<dbReference type="EMBL" id="LGTZ01000461">
    <property type="protein sequence ID" value="OJD24931.1"/>
    <property type="molecule type" value="Genomic_DNA"/>
</dbReference>
<dbReference type="OrthoDB" id="3692311at2759"/>
<sequence>MEKYLNNTDIPLLVQDIGMQLYNLDKAVFAQRPSQVINTYYMASHFPSAMVGGLDAKLPENTIRIYTADPFIHNTTATVASLEYHLYTTSVAWLAVFLITSAVMLCAAIASSVLAFFTRIPDVLGLTRDSAHFHHVAEGSVLEGLMRSRKLKDKKVRLGDVQSGERIGLLSFSETDLAIPGEELPIIH</sequence>
<feature type="transmembrane region" description="Helical" evidence="1">
    <location>
        <begin position="91"/>
        <end position="118"/>
    </location>
</feature>
<keyword evidence="1" id="KW-0812">Transmembrane</keyword>
<name>A0A1J9QXH3_9EURO</name>
<dbReference type="STRING" id="1658174.A0A1J9QXH3"/>
<comment type="caution">
    <text evidence="2">The sequence shown here is derived from an EMBL/GenBank/DDBJ whole genome shotgun (WGS) entry which is preliminary data.</text>
</comment>
<keyword evidence="1" id="KW-1133">Transmembrane helix</keyword>
<evidence type="ECO:0000313" key="3">
    <source>
        <dbReference type="Proteomes" id="UP000242791"/>
    </source>
</evidence>
<evidence type="ECO:0000256" key="1">
    <source>
        <dbReference type="SAM" id="Phobius"/>
    </source>
</evidence>
<evidence type="ECO:0000313" key="2">
    <source>
        <dbReference type="EMBL" id="OJD24931.1"/>
    </source>
</evidence>
<dbReference type="AlphaFoldDB" id="A0A1J9QXH3"/>
<dbReference type="Proteomes" id="UP000242791">
    <property type="component" value="Unassembled WGS sequence"/>
</dbReference>
<protein>
    <submittedName>
        <fullName evidence="2">Uncharacterized protein</fullName>
    </submittedName>
</protein>
<keyword evidence="3" id="KW-1185">Reference proteome</keyword>
<reference evidence="2 3" key="1">
    <citation type="submission" date="2015-08" db="EMBL/GenBank/DDBJ databases">
        <title>Emmonsia species relationships and genome sequence.</title>
        <authorList>
            <person name="Cuomo C.A."/>
            <person name="Schwartz I.S."/>
            <person name="Kenyon C."/>
            <person name="De Hoog G.S."/>
            <person name="Govender N.P."/>
            <person name="Botha A."/>
            <person name="Moreno L."/>
            <person name="De Vries M."/>
            <person name="Munoz J.F."/>
            <person name="Stielow J.B."/>
        </authorList>
    </citation>
    <scope>NUCLEOTIDE SEQUENCE [LARGE SCALE GENOMIC DNA]</scope>
    <source>
        <strain evidence="2 3">EI222</strain>
    </source>
</reference>
<gene>
    <name evidence="2" type="ORF">ACJ73_03703</name>
</gene>
<proteinExistence type="predicted"/>
<dbReference type="VEuPathDB" id="FungiDB:ACJ73_03703"/>
<accession>A0A1J9QXH3</accession>
<keyword evidence="1" id="KW-0472">Membrane</keyword>